<dbReference type="InterPro" id="IPR042100">
    <property type="entry name" value="Bug_dom1"/>
</dbReference>
<sequence>MKRLHATLLAAVALASIPMAAQAAYPDRPIRLVVGFGAGGGADNVARALADAMGRSLGQTVIVDNRPGAGTTLAAGTVARAPADGYTLMMLTSTNTISPSMYKSLSYDAATAFSMVSTVARGPLLIAVPKDSGIRTLADLLARARQAPGKLNYGAGGVGTTPHLAALVLQRDADVRMAHIPYKGGSETATALVGGQLDVQFGTPPAVAPIASRANVLAVTTARRTPLAPGVPAAAETVKGYEVTSWYGIGGPAGMPPEVVGTLSRAVHAALADERLRQQFTLLGVEAAPSSPAQADRLYTEELARWAEVVRSEGLQSDQ</sequence>
<reference evidence="3 4" key="1">
    <citation type="submission" date="2020-05" db="EMBL/GenBank/DDBJ databases">
        <title>Complete genome sequence of Alicycliphilus denitrificans DP3.</title>
        <authorList>
            <person name="Chen X."/>
        </authorList>
    </citation>
    <scope>NUCLEOTIDE SEQUENCE [LARGE SCALE GENOMIC DNA]</scope>
    <source>
        <strain evidence="3 4">DP3</strain>
    </source>
</reference>
<dbReference type="InterPro" id="IPR005064">
    <property type="entry name" value="BUG"/>
</dbReference>
<dbReference type="PIRSF" id="PIRSF017082">
    <property type="entry name" value="YflP"/>
    <property type="match status" value="1"/>
</dbReference>
<dbReference type="AlphaFoldDB" id="A0A858ZWK2"/>
<comment type="similarity">
    <text evidence="1">Belongs to the UPF0065 (bug) family.</text>
</comment>
<protein>
    <recommendedName>
        <fullName evidence="5">Tripartite tricarboxylate transporter substrate binding protein</fullName>
    </recommendedName>
</protein>
<name>A0A858ZWK2_9BURK</name>
<accession>A0A858ZWK2</accession>
<organism evidence="3 4">
    <name type="scientific">Alicycliphilus denitrificans</name>
    <dbReference type="NCBI Taxonomy" id="179636"/>
    <lineage>
        <taxon>Bacteria</taxon>
        <taxon>Pseudomonadati</taxon>
        <taxon>Pseudomonadota</taxon>
        <taxon>Betaproteobacteria</taxon>
        <taxon>Burkholderiales</taxon>
        <taxon>Comamonadaceae</taxon>
        <taxon>Alicycliphilus</taxon>
    </lineage>
</organism>
<dbReference type="Gene3D" id="3.40.190.150">
    <property type="entry name" value="Bordetella uptake gene, domain 1"/>
    <property type="match status" value="1"/>
</dbReference>
<dbReference type="PANTHER" id="PTHR42928:SF5">
    <property type="entry name" value="BLR1237 PROTEIN"/>
    <property type="match status" value="1"/>
</dbReference>
<dbReference type="PANTHER" id="PTHR42928">
    <property type="entry name" value="TRICARBOXYLATE-BINDING PROTEIN"/>
    <property type="match status" value="1"/>
</dbReference>
<keyword evidence="2" id="KW-0732">Signal</keyword>
<dbReference type="EMBL" id="CP051298">
    <property type="protein sequence ID" value="QKD45366.1"/>
    <property type="molecule type" value="Genomic_DNA"/>
</dbReference>
<dbReference type="Pfam" id="PF03401">
    <property type="entry name" value="TctC"/>
    <property type="match status" value="1"/>
</dbReference>
<evidence type="ECO:0008006" key="5">
    <source>
        <dbReference type="Google" id="ProtNLM"/>
    </source>
</evidence>
<gene>
    <name evidence="3" type="ORF">HF896_17875</name>
</gene>
<feature type="chain" id="PRO_5032630436" description="Tripartite tricarboxylate transporter substrate binding protein" evidence="2">
    <location>
        <begin position="24"/>
        <end position="319"/>
    </location>
</feature>
<evidence type="ECO:0000256" key="1">
    <source>
        <dbReference type="ARBA" id="ARBA00006987"/>
    </source>
</evidence>
<feature type="signal peptide" evidence="2">
    <location>
        <begin position="1"/>
        <end position="23"/>
    </location>
</feature>
<dbReference type="Gene3D" id="3.40.190.10">
    <property type="entry name" value="Periplasmic binding protein-like II"/>
    <property type="match status" value="1"/>
</dbReference>
<proteinExistence type="inferred from homology"/>
<evidence type="ECO:0000313" key="3">
    <source>
        <dbReference type="EMBL" id="QKD45366.1"/>
    </source>
</evidence>
<evidence type="ECO:0000256" key="2">
    <source>
        <dbReference type="SAM" id="SignalP"/>
    </source>
</evidence>
<evidence type="ECO:0000313" key="4">
    <source>
        <dbReference type="Proteomes" id="UP000500755"/>
    </source>
</evidence>
<dbReference type="RefSeq" id="WP_013520304.1">
    <property type="nucleotide sequence ID" value="NZ_CP051298.1"/>
</dbReference>
<dbReference type="SUPFAM" id="SSF53850">
    <property type="entry name" value="Periplasmic binding protein-like II"/>
    <property type="match status" value="1"/>
</dbReference>
<dbReference type="Proteomes" id="UP000500755">
    <property type="component" value="Chromosome"/>
</dbReference>